<comment type="subcellular location">
    <subcellularLocation>
        <location evidence="1">Cell membrane</location>
        <topology evidence="1">Multi-pass membrane protein</topology>
    </subcellularLocation>
</comment>
<organism evidence="9 10">
    <name type="scientific">Pseudonocardia abyssalis</name>
    <dbReference type="NCBI Taxonomy" id="2792008"/>
    <lineage>
        <taxon>Bacteria</taxon>
        <taxon>Bacillati</taxon>
        <taxon>Actinomycetota</taxon>
        <taxon>Actinomycetes</taxon>
        <taxon>Pseudonocardiales</taxon>
        <taxon>Pseudonocardiaceae</taxon>
        <taxon>Pseudonocardia</taxon>
    </lineage>
</organism>
<evidence type="ECO:0000256" key="7">
    <source>
        <dbReference type="ARBA" id="ARBA00024033"/>
    </source>
</evidence>
<feature type="transmembrane region" description="Helical" evidence="8">
    <location>
        <begin position="196"/>
        <end position="217"/>
    </location>
</feature>
<evidence type="ECO:0000256" key="5">
    <source>
        <dbReference type="ARBA" id="ARBA00022989"/>
    </source>
</evidence>
<feature type="transmembrane region" description="Helical" evidence="8">
    <location>
        <begin position="144"/>
        <end position="162"/>
    </location>
</feature>
<evidence type="ECO:0000256" key="3">
    <source>
        <dbReference type="ARBA" id="ARBA00022679"/>
    </source>
</evidence>
<evidence type="ECO:0000256" key="1">
    <source>
        <dbReference type="ARBA" id="ARBA00004651"/>
    </source>
</evidence>
<evidence type="ECO:0000256" key="8">
    <source>
        <dbReference type="SAM" id="Phobius"/>
    </source>
</evidence>
<feature type="transmembrane region" description="Helical" evidence="8">
    <location>
        <begin position="12"/>
        <end position="33"/>
    </location>
</feature>
<gene>
    <name evidence="9" type="ORF">I4I81_15940</name>
</gene>
<feature type="transmembrane region" description="Helical" evidence="8">
    <location>
        <begin position="364"/>
        <end position="382"/>
    </location>
</feature>
<feature type="transmembrane region" description="Helical" evidence="8">
    <location>
        <begin position="229"/>
        <end position="254"/>
    </location>
</feature>
<evidence type="ECO:0000313" key="9">
    <source>
        <dbReference type="EMBL" id="MBW0135739.1"/>
    </source>
</evidence>
<dbReference type="Proteomes" id="UP000694287">
    <property type="component" value="Unassembled WGS sequence"/>
</dbReference>
<keyword evidence="6 8" id="KW-0472">Membrane</keyword>
<keyword evidence="3" id="KW-0808">Transferase</keyword>
<dbReference type="InterPro" id="IPR018584">
    <property type="entry name" value="GT87"/>
</dbReference>
<keyword evidence="2" id="KW-1003">Cell membrane</keyword>
<evidence type="ECO:0000256" key="2">
    <source>
        <dbReference type="ARBA" id="ARBA00022475"/>
    </source>
</evidence>
<dbReference type="Pfam" id="PF09594">
    <property type="entry name" value="GT87"/>
    <property type="match status" value="1"/>
</dbReference>
<keyword evidence="5 8" id="KW-1133">Transmembrane helix</keyword>
<evidence type="ECO:0000256" key="4">
    <source>
        <dbReference type="ARBA" id="ARBA00022692"/>
    </source>
</evidence>
<reference evidence="9 10" key="1">
    <citation type="submission" date="2020-11" db="EMBL/GenBank/DDBJ databases">
        <title>Pseudonocardia abyssalis sp. nov. and Pseudonocardia oceani sp. nov., description and phylogenomic analysis of two novel actinomycetes isolated from the deep Southern Ocean.</title>
        <authorList>
            <person name="Parra J."/>
        </authorList>
    </citation>
    <scope>NUCLEOTIDE SEQUENCE [LARGE SCALE GENOMIC DNA]</scope>
    <source>
        <strain evidence="9 10">KRD-168</strain>
    </source>
</reference>
<dbReference type="EMBL" id="JADQDK010000001">
    <property type="protein sequence ID" value="MBW0135739.1"/>
    <property type="molecule type" value="Genomic_DNA"/>
</dbReference>
<comment type="similarity">
    <text evidence="7">Belongs to the glycosyltransferase 87 family.</text>
</comment>
<evidence type="ECO:0000313" key="10">
    <source>
        <dbReference type="Proteomes" id="UP000694287"/>
    </source>
</evidence>
<comment type="caution">
    <text evidence="9">The sequence shown here is derived from an EMBL/GenBank/DDBJ whole genome shotgun (WGS) entry which is preliminary data.</text>
</comment>
<sequence length="432" mass="44625">MPLQPIVSSDRRGIAVAVLTAVAALGLTVRYAIKFWSDRIPETAAPPFLGGTFGDLRDATWLPVQAALSGINPYDTASYLQLHPYTQDFPTYTPAHLALWLPIGWLDFSTAIVAYLIVSVVAITAVGSWGGVRVLRTWRPGRSDLATVVAAAAAGVAVLWLARTVTAAVGPGQPSVVYALAAAPAVLAGRHRWGNALLIALTCLKPQIGLVVVLIVLAQRRWGDAMRGVAIATAASVAVGIAIGGGVAGLPAFVGQFLANARSAGTVRAGAVTVEERIDVEAGLRAFGVQPSGLVLALVAAIGLVLCVLVVRWAAVRELPAVGCLLGLTVGLLPVYHISYDAMWLLVPAGVAAAELHRRAGGSWLVPCLPGLLLLTASSVVARWHGFDVLLGPGTGVSAQRLIMLAGLVALVTAVAVLAGRAAEQRATTVAH</sequence>
<feature type="transmembrane region" description="Helical" evidence="8">
    <location>
        <begin position="293"/>
        <end position="311"/>
    </location>
</feature>
<feature type="transmembrane region" description="Helical" evidence="8">
    <location>
        <begin position="112"/>
        <end position="132"/>
    </location>
</feature>
<feature type="transmembrane region" description="Helical" evidence="8">
    <location>
        <begin position="402"/>
        <end position="420"/>
    </location>
</feature>
<keyword evidence="10" id="KW-1185">Reference proteome</keyword>
<dbReference type="RefSeq" id="WP_218603822.1">
    <property type="nucleotide sequence ID" value="NZ_JADQDJ010000161.1"/>
</dbReference>
<evidence type="ECO:0000256" key="6">
    <source>
        <dbReference type="ARBA" id="ARBA00023136"/>
    </source>
</evidence>
<proteinExistence type="inferred from homology"/>
<keyword evidence="4 8" id="KW-0812">Transmembrane</keyword>
<accession>A0ABS6UU15</accession>
<protein>
    <submittedName>
        <fullName evidence="9">DUF2029 domain-containing protein</fullName>
    </submittedName>
</protein>
<feature type="transmembrane region" description="Helical" evidence="8">
    <location>
        <begin position="318"/>
        <end position="336"/>
    </location>
</feature>
<name>A0ABS6UU15_9PSEU</name>